<evidence type="ECO:0000259" key="6">
    <source>
        <dbReference type="Pfam" id="PF01975"/>
    </source>
</evidence>
<evidence type="ECO:0000256" key="1">
    <source>
        <dbReference type="ARBA" id="ARBA00011062"/>
    </source>
</evidence>
<feature type="chain" id="PRO_5025426173" evidence="5">
    <location>
        <begin position="19"/>
        <end position="299"/>
    </location>
</feature>
<dbReference type="OrthoDB" id="4018688at2759"/>
<keyword evidence="3" id="KW-0378">Hydrolase</keyword>
<keyword evidence="8" id="KW-1185">Reference proteome</keyword>
<feature type="region of interest" description="Disordered" evidence="4">
    <location>
        <begin position="53"/>
        <end position="95"/>
    </location>
</feature>
<evidence type="ECO:0000313" key="8">
    <source>
        <dbReference type="Proteomes" id="UP000800097"/>
    </source>
</evidence>
<dbReference type="PANTHER" id="PTHR30457:SF0">
    <property type="entry name" value="PHOSPHATASE, PUTATIVE (AFU_ORTHOLOGUE AFUA_4G01070)-RELATED"/>
    <property type="match status" value="1"/>
</dbReference>
<dbReference type="Proteomes" id="UP000800097">
    <property type="component" value="Unassembled WGS sequence"/>
</dbReference>
<feature type="signal peptide" evidence="5">
    <location>
        <begin position="1"/>
        <end position="18"/>
    </location>
</feature>
<comment type="similarity">
    <text evidence="1">Belongs to the SurE nucleotidase family.</text>
</comment>
<dbReference type="GO" id="GO:0046872">
    <property type="term" value="F:metal ion binding"/>
    <property type="evidence" value="ECO:0007669"/>
    <property type="project" value="UniProtKB-KW"/>
</dbReference>
<evidence type="ECO:0000256" key="5">
    <source>
        <dbReference type="SAM" id="SignalP"/>
    </source>
</evidence>
<proteinExistence type="inferred from homology"/>
<feature type="compositionally biased region" description="Polar residues" evidence="4">
    <location>
        <begin position="57"/>
        <end position="69"/>
    </location>
</feature>
<gene>
    <name evidence="7" type="ORF">EI97DRAFT_98209</name>
</gene>
<dbReference type="RefSeq" id="XP_033652280.1">
    <property type="nucleotide sequence ID" value="XM_033803260.1"/>
</dbReference>
<evidence type="ECO:0000256" key="3">
    <source>
        <dbReference type="ARBA" id="ARBA00022801"/>
    </source>
</evidence>
<evidence type="ECO:0000256" key="4">
    <source>
        <dbReference type="SAM" id="MobiDB-lite"/>
    </source>
</evidence>
<dbReference type="InterPro" id="IPR036523">
    <property type="entry name" value="SurE-like_sf"/>
</dbReference>
<dbReference type="AlphaFoldDB" id="A0A6A6JDV8"/>
<dbReference type="GeneID" id="54556435"/>
<dbReference type="GO" id="GO:0008252">
    <property type="term" value="F:nucleotidase activity"/>
    <property type="evidence" value="ECO:0007669"/>
    <property type="project" value="InterPro"/>
</dbReference>
<evidence type="ECO:0000256" key="2">
    <source>
        <dbReference type="ARBA" id="ARBA00022723"/>
    </source>
</evidence>
<feature type="domain" description="Survival protein SurE-like phosphatase/nucleotidase" evidence="6">
    <location>
        <begin position="21"/>
        <end position="223"/>
    </location>
</feature>
<dbReference type="InterPro" id="IPR030048">
    <property type="entry name" value="SurE"/>
</dbReference>
<dbReference type="InterPro" id="IPR002828">
    <property type="entry name" value="SurE-like_Pase/nucleotidase"/>
</dbReference>
<protein>
    <submittedName>
        <fullName evidence="7">Sure-like protein</fullName>
    </submittedName>
</protein>
<sequence>MRASTFIQVFLSLQAVSAIRIIQSNDDGWAEGNLRALFTTLVNAGHQVILSAPAENKSGSGSSDSQPTKVDSDGCAWNSCPPNSPPTGANSSDPRLNYVNSYPVTSIKYGIDTVAPKLWGANSKPELALTGPNVGSNVGLAVQFSGTVGAAVYAARTARIPAIAFSGASDTKSPWNDVSFAAKVYADLAFNVTNTIIAKGTPYLPEDVWLNVNFPDVSQTKCSNPSQFKYILTRINSGILSKRDVQWCGTDRLPTESDIIKKTGCYVAISVGDAADKTTVDAERQAVVLEKLRPLLTCV</sequence>
<dbReference type="Pfam" id="PF01975">
    <property type="entry name" value="SurE"/>
    <property type="match status" value="1"/>
</dbReference>
<dbReference type="PANTHER" id="PTHR30457">
    <property type="entry name" value="5'-NUCLEOTIDASE SURE"/>
    <property type="match status" value="1"/>
</dbReference>
<organism evidence="7 8">
    <name type="scientific">Westerdykella ornata</name>
    <dbReference type="NCBI Taxonomy" id="318751"/>
    <lineage>
        <taxon>Eukaryota</taxon>
        <taxon>Fungi</taxon>
        <taxon>Dikarya</taxon>
        <taxon>Ascomycota</taxon>
        <taxon>Pezizomycotina</taxon>
        <taxon>Dothideomycetes</taxon>
        <taxon>Pleosporomycetidae</taxon>
        <taxon>Pleosporales</taxon>
        <taxon>Sporormiaceae</taxon>
        <taxon>Westerdykella</taxon>
    </lineage>
</organism>
<feature type="compositionally biased region" description="Polar residues" evidence="4">
    <location>
        <begin position="86"/>
        <end position="95"/>
    </location>
</feature>
<keyword evidence="5" id="KW-0732">Signal</keyword>
<accession>A0A6A6JDV8</accession>
<dbReference type="Gene3D" id="3.40.1210.10">
    <property type="entry name" value="Survival protein SurE-like phosphatase/nucleotidase"/>
    <property type="match status" value="1"/>
</dbReference>
<name>A0A6A6JDV8_WESOR</name>
<dbReference type="EMBL" id="ML986501">
    <property type="protein sequence ID" value="KAF2274741.1"/>
    <property type="molecule type" value="Genomic_DNA"/>
</dbReference>
<keyword evidence="2" id="KW-0479">Metal-binding</keyword>
<dbReference type="SUPFAM" id="SSF64167">
    <property type="entry name" value="SurE-like"/>
    <property type="match status" value="1"/>
</dbReference>
<evidence type="ECO:0000313" key="7">
    <source>
        <dbReference type="EMBL" id="KAF2274741.1"/>
    </source>
</evidence>
<reference evidence="7" key="1">
    <citation type="journal article" date="2020" name="Stud. Mycol.">
        <title>101 Dothideomycetes genomes: a test case for predicting lifestyles and emergence of pathogens.</title>
        <authorList>
            <person name="Haridas S."/>
            <person name="Albert R."/>
            <person name="Binder M."/>
            <person name="Bloem J."/>
            <person name="Labutti K."/>
            <person name="Salamov A."/>
            <person name="Andreopoulos B."/>
            <person name="Baker S."/>
            <person name="Barry K."/>
            <person name="Bills G."/>
            <person name="Bluhm B."/>
            <person name="Cannon C."/>
            <person name="Castanera R."/>
            <person name="Culley D."/>
            <person name="Daum C."/>
            <person name="Ezra D."/>
            <person name="Gonzalez J."/>
            <person name="Henrissat B."/>
            <person name="Kuo A."/>
            <person name="Liang C."/>
            <person name="Lipzen A."/>
            <person name="Lutzoni F."/>
            <person name="Magnuson J."/>
            <person name="Mondo S."/>
            <person name="Nolan M."/>
            <person name="Ohm R."/>
            <person name="Pangilinan J."/>
            <person name="Park H.-J."/>
            <person name="Ramirez L."/>
            <person name="Alfaro M."/>
            <person name="Sun H."/>
            <person name="Tritt A."/>
            <person name="Yoshinaga Y."/>
            <person name="Zwiers L.-H."/>
            <person name="Turgeon B."/>
            <person name="Goodwin S."/>
            <person name="Spatafora J."/>
            <person name="Crous P."/>
            <person name="Grigoriev I."/>
        </authorList>
    </citation>
    <scope>NUCLEOTIDE SEQUENCE</scope>
    <source>
        <strain evidence="7">CBS 379.55</strain>
    </source>
</reference>